<sequence length="376" mass="43660">MGETQKEMADTIKELKSSVSKPSEENEKHPQKESAAPGKGSEQKGPSFVTQEDVIAMLEKELSRSQEDWKYIPQPPYPSSLLQQPYPKGYETPGFFLFGGRKESPKEHVNRFLDALGPRASNHNLRLREFSKSLTDRAYTWYTTLAPGSVRSWEDLVNRFCKKYFHHEERVTTTQLNNTRQKHGEDPIDFVCRFWDLALDCYDEKDEEALVEICINNIVTDYRVYLENIGINQFSRLLEAVRKTSMSVKPAGQRSWRSEKKEAHQTLAVDDKSSDDYNSRKRKDRETYPPLPCKDEEFHAILDTMIADSAIKPLRPYKIPPREEKNVPRYCRYHQFVGHPSTTCQSLRRILHAKIHEGVLELPSRKQTIDEDPLPK</sequence>
<dbReference type="PANTHER" id="PTHR33223:SF6">
    <property type="entry name" value="CCHC-TYPE DOMAIN-CONTAINING PROTEIN"/>
    <property type="match status" value="1"/>
</dbReference>
<evidence type="ECO:0000256" key="1">
    <source>
        <dbReference type="SAM" id="MobiDB-lite"/>
    </source>
</evidence>
<proteinExistence type="predicted"/>
<evidence type="ECO:0000313" key="3">
    <source>
        <dbReference type="Proteomes" id="UP000515124"/>
    </source>
</evidence>
<feature type="region of interest" description="Disordered" evidence="1">
    <location>
        <begin position="1"/>
        <end position="50"/>
    </location>
</feature>
<keyword evidence="3" id="KW-1185">Reference proteome</keyword>
<feature type="region of interest" description="Disordered" evidence="1">
    <location>
        <begin position="249"/>
        <end position="289"/>
    </location>
</feature>
<dbReference type="PANTHER" id="PTHR33223">
    <property type="entry name" value="CCHC-TYPE DOMAIN-CONTAINING PROTEIN"/>
    <property type="match status" value="1"/>
</dbReference>
<gene>
    <name evidence="4" type="primary">LOC110749029</name>
</gene>
<accession>A0A6P5RIN0</accession>
<name>A0A6P5RIN0_PRUAV</name>
<dbReference type="KEGG" id="pavi:110749029"/>
<reference evidence="4" key="1">
    <citation type="submission" date="2025-08" db="UniProtKB">
        <authorList>
            <consortium name="RefSeq"/>
        </authorList>
    </citation>
    <scope>IDENTIFICATION</scope>
</reference>
<feature type="compositionally biased region" description="Basic and acidic residues" evidence="1">
    <location>
        <begin position="256"/>
        <end position="289"/>
    </location>
</feature>
<dbReference type="RefSeq" id="XP_021804720.1">
    <property type="nucleotide sequence ID" value="XM_021949028.1"/>
</dbReference>
<dbReference type="AlphaFoldDB" id="A0A6P5RIN0"/>
<dbReference type="GeneID" id="110749029"/>
<evidence type="ECO:0000313" key="4">
    <source>
        <dbReference type="RefSeq" id="XP_021804720.1"/>
    </source>
</evidence>
<evidence type="ECO:0000259" key="2">
    <source>
        <dbReference type="Pfam" id="PF03732"/>
    </source>
</evidence>
<dbReference type="InterPro" id="IPR005162">
    <property type="entry name" value="Retrotrans_gag_dom"/>
</dbReference>
<organism evidence="3 4">
    <name type="scientific">Prunus avium</name>
    <name type="common">Cherry</name>
    <name type="synonym">Cerasus avium</name>
    <dbReference type="NCBI Taxonomy" id="42229"/>
    <lineage>
        <taxon>Eukaryota</taxon>
        <taxon>Viridiplantae</taxon>
        <taxon>Streptophyta</taxon>
        <taxon>Embryophyta</taxon>
        <taxon>Tracheophyta</taxon>
        <taxon>Spermatophyta</taxon>
        <taxon>Magnoliopsida</taxon>
        <taxon>eudicotyledons</taxon>
        <taxon>Gunneridae</taxon>
        <taxon>Pentapetalae</taxon>
        <taxon>rosids</taxon>
        <taxon>fabids</taxon>
        <taxon>Rosales</taxon>
        <taxon>Rosaceae</taxon>
        <taxon>Amygdaloideae</taxon>
        <taxon>Amygdaleae</taxon>
        <taxon>Prunus</taxon>
    </lineage>
</organism>
<feature type="domain" description="Retrotransposon gag" evidence="2">
    <location>
        <begin position="130"/>
        <end position="215"/>
    </location>
</feature>
<dbReference type="Proteomes" id="UP000515124">
    <property type="component" value="Unplaced"/>
</dbReference>
<feature type="compositionally biased region" description="Basic and acidic residues" evidence="1">
    <location>
        <begin position="1"/>
        <end position="32"/>
    </location>
</feature>
<dbReference type="Pfam" id="PF03732">
    <property type="entry name" value="Retrotrans_gag"/>
    <property type="match status" value="1"/>
</dbReference>
<protein>
    <submittedName>
        <fullName evidence="4">Uncharacterized protein LOC110749029</fullName>
    </submittedName>
</protein>